<evidence type="ECO:0000256" key="1">
    <source>
        <dbReference type="ARBA" id="ARBA00004127"/>
    </source>
</evidence>
<evidence type="ECO:0000313" key="8">
    <source>
        <dbReference type="Proteomes" id="UP001604043"/>
    </source>
</evidence>
<evidence type="ECO:0000259" key="6">
    <source>
        <dbReference type="Pfam" id="PF02656"/>
    </source>
</evidence>
<keyword evidence="8" id="KW-1185">Reference proteome</keyword>
<dbReference type="EMBL" id="JBAFUR010000006">
    <property type="protein sequence ID" value="MFG1254391.1"/>
    <property type="molecule type" value="Genomic_DNA"/>
</dbReference>
<gene>
    <name evidence="7" type="ORF">V5F30_19415</name>
</gene>
<protein>
    <submittedName>
        <fullName evidence="7">DUF202 domain-containing protein</fullName>
    </submittedName>
</protein>
<reference evidence="7 8" key="1">
    <citation type="submission" date="2024-02" db="EMBL/GenBank/DDBJ databases">
        <title>Expansion and revision of Xanthobacter and proposal of Roseixanthobacter gen. nov.</title>
        <authorList>
            <person name="Soltysiak M.P.M."/>
            <person name="Jalihal A."/>
            <person name="Ory A."/>
            <person name="Chrisophersen C."/>
            <person name="Lee A.D."/>
            <person name="Boulton J."/>
            <person name="Springer M."/>
        </authorList>
    </citation>
    <scope>NUCLEOTIDE SEQUENCE [LARGE SCALE GENOMIC DNA]</scope>
    <source>
        <strain evidence="7 8">CB5</strain>
    </source>
</reference>
<feature type="transmembrane region" description="Helical" evidence="5">
    <location>
        <begin position="80"/>
        <end position="104"/>
    </location>
</feature>
<evidence type="ECO:0000256" key="5">
    <source>
        <dbReference type="SAM" id="Phobius"/>
    </source>
</evidence>
<proteinExistence type="predicted"/>
<name>A0ABW6ZN47_9HYPH</name>
<keyword evidence="2 5" id="KW-0812">Transmembrane</keyword>
<dbReference type="RefSeq" id="WP_394007387.1">
    <property type="nucleotide sequence ID" value="NZ_JBAFUR010000006.1"/>
</dbReference>
<dbReference type="Pfam" id="PF02656">
    <property type="entry name" value="DUF202"/>
    <property type="match status" value="1"/>
</dbReference>
<evidence type="ECO:0000313" key="7">
    <source>
        <dbReference type="EMBL" id="MFG1254391.1"/>
    </source>
</evidence>
<keyword evidence="4 5" id="KW-0472">Membrane</keyword>
<dbReference type="InterPro" id="IPR003807">
    <property type="entry name" value="DUF202"/>
</dbReference>
<accession>A0ABW6ZN47</accession>
<organism evidence="7 8">
    <name type="scientific">Xanthobacter aminoxidans</name>
    <dbReference type="NCBI Taxonomy" id="186280"/>
    <lineage>
        <taxon>Bacteria</taxon>
        <taxon>Pseudomonadati</taxon>
        <taxon>Pseudomonadota</taxon>
        <taxon>Alphaproteobacteria</taxon>
        <taxon>Hyphomicrobiales</taxon>
        <taxon>Xanthobacteraceae</taxon>
        <taxon>Xanthobacter</taxon>
    </lineage>
</organism>
<evidence type="ECO:0000256" key="2">
    <source>
        <dbReference type="ARBA" id="ARBA00022692"/>
    </source>
</evidence>
<evidence type="ECO:0000256" key="4">
    <source>
        <dbReference type="ARBA" id="ARBA00023136"/>
    </source>
</evidence>
<evidence type="ECO:0000256" key="3">
    <source>
        <dbReference type="ARBA" id="ARBA00022989"/>
    </source>
</evidence>
<comment type="subcellular location">
    <subcellularLocation>
        <location evidence="1">Endomembrane system</location>
        <topology evidence="1">Multi-pass membrane protein</topology>
    </subcellularLocation>
</comment>
<feature type="transmembrane region" description="Helical" evidence="5">
    <location>
        <begin position="12"/>
        <end position="30"/>
    </location>
</feature>
<dbReference type="Proteomes" id="UP001604043">
    <property type="component" value="Unassembled WGS sequence"/>
</dbReference>
<feature type="domain" description="DUF202" evidence="6">
    <location>
        <begin position="3"/>
        <end position="64"/>
    </location>
</feature>
<sequence length="109" mass="11858">MKDPGLQRERTGLAWSRTGFVMMLVALLSVRGGLSHYSFSQLLAALLLSGTSGLLLYRGHQRSRYEDGTDEVVAEPSRRLAAITGMVVLAVALLHATSVLLRLLHHFAG</sequence>
<comment type="caution">
    <text evidence="7">The sequence shown here is derived from an EMBL/GenBank/DDBJ whole genome shotgun (WGS) entry which is preliminary data.</text>
</comment>
<keyword evidence="3 5" id="KW-1133">Transmembrane helix</keyword>
<feature type="transmembrane region" description="Helical" evidence="5">
    <location>
        <begin position="42"/>
        <end position="60"/>
    </location>
</feature>